<dbReference type="Proteomes" id="UP000044841">
    <property type="component" value="Unassembled WGS sequence"/>
</dbReference>
<name>A0A0K6G1G7_9AGAM</name>
<organism evidence="2 3">
    <name type="scientific">Rhizoctonia solani</name>
    <dbReference type="NCBI Taxonomy" id="456999"/>
    <lineage>
        <taxon>Eukaryota</taxon>
        <taxon>Fungi</taxon>
        <taxon>Dikarya</taxon>
        <taxon>Basidiomycota</taxon>
        <taxon>Agaricomycotina</taxon>
        <taxon>Agaricomycetes</taxon>
        <taxon>Cantharellales</taxon>
        <taxon>Ceratobasidiaceae</taxon>
        <taxon>Rhizoctonia</taxon>
    </lineage>
</organism>
<dbReference type="EMBL" id="CYGV01001286">
    <property type="protein sequence ID" value="CUA72107.1"/>
    <property type="molecule type" value="Genomic_DNA"/>
</dbReference>
<accession>A0A0K6G1G7</accession>
<protein>
    <submittedName>
        <fullName evidence="2">Uncharacterized protein</fullName>
    </submittedName>
</protein>
<evidence type="ECO:0000313" key="2">
    <source>
        <dbReference type="EMBL" id="CUA72107.1"/>
    </source>
</evidence>
<feature type="compositionally biased region" description="Low complexity" evidence="1">
    <location>
        <begin position="17"/>
        <end position="50"/>
    </location>
</feature>
<sequence>MSSIEEHDHSMTDYSDDSASATSAIDISSDSASDTSIIDVSSDSESATSSIPLGDDQADVAPVRLRDLDIESPEYVARVMAAGAEHARYYAARAALEAKIARLSEFARQDYLESRVKYANFGGLHQANYITRLTSIADECTEQAGLAVVRHVSIRRIYRILEGLPVPEIEDEVMGDPYEYVGYVL</sequence>
<evidence type="ECO:0000313" key="3">
    <source>
        <dbReference type="Proteomes" id="UP000044841"/>
    </source>
</evidence>
<gene>
    <name evidence="2" type="ORF">RSOLAG22IIIB_10087</name>
</gene>
<reference evidence="2 3" key="1">
    <citation type="submission" date="2015-07" db="EMBL/GenBank/DDBJ databases">
        <authorList>
            <person name="Noorani M."/>
        </authorList>
    </citation>
    <scope>NUCLEOTIDE SEQUENCE [LARGE SCALE GENOMIC DNA]</scope>
    <source>
        <strain evidence="2">BBA 69670</strain>
    </source>
</reference>
<proteinExistence type="predicted"/>
<evidence type="ECO:0000256" key="1">
    <source>
        <dbReference type="SAM" id="MobiDB-lite"/>
    </source>
</evidence>
<keyword evidence="3" id="KW-1185">Reference proteome</keyword>
<feature type="compositionally biased region" description="Basic and acidic residues" evidence="1">
    <location>
        <begin position="1"/>
        <end position="11"/>
    </location>
</feature>
<dbReference type="AlphaFoldDB" id="A0A0K6G1G7"/>
<feature type="region of interest" description="Disordered" evidence="1">
    <location>
        <begin position="1"/>
        <end position="55"/>
    </location>
</feature>